<sequence>MAVWRMLGDGPLARRRFKNLKVYSGLSTGITRRSRLL</sequence>
<comment type="caution">
    <text evidence="1">The sequence shown here is derived from an EMBL/GenBank/DDBJ whole genome shotgun (WGS) entry which is preliminary data.</text>
</comment>
<dbReference type="SUPFAM" id="SSF52161">
    <property type="entry name" value="Ribosomal protein L13"/>
    <property type="match status" value="1"/>
</dbReference>
<keyword evidence="1" id="KW-0689">Ribosomal protein</keyword>
<gene>
    <name evidence="1" type="ORF">APHNP_0677</name>
</gene>
<dbReference type="GO" id="GO:0005840">
    <property type="term" value="C:ribosome"/>
    <property type="evidence" value="ECO:0007669"/>
    <property type="project" value="UniProtKB-KW"/>
</dbReference>
<protein>
    <submittedName>
        <fullName evidence="1">Putative ribosomal protein L13</fullName>
    </submittedName>
</protein>
<dbReference type="InterPro" id="IPR036899">
    <property type="entry name" value="Ribosomal_uL13_sf"/>
</dbReference>
<evidence type="ECO:0000313" key="1">
    <source>
        <dbReference type="EMBL" id="KJV67300.1"/>
    </source>
</evidence>
<dbReference type="GO" id="GO:0006412">
    <property type="term" value="P:translation"/>
    <property type="evidence" value="ECO:0007669"/>
    <property type="project" value="InterPro"/>
</dbReference>
<name>A0A0F3NGZ0_ANAPH</name>
<accession>A0A0F3NGZ0</accession>
<dbReference type="PATRIC" id="fig|1359153.3.peg.692"/>
<reference evidence="1 2" key="1">
    <citation type="submission" date="2015-01" db="EMBL/GenBank/DDBJ databases">
        <title>Genome Sequencing of Rickettsiales.</title>
        <authorList>
            <person name="Daugherty S.C."/>
            <person name="Su Q."/>
            <person name="Abolude K."/>
            <person name="Beier-Sexton M."/>
            <person name="Carlyon J.A."/>
            <person name="Carter R."/>
            <person name="Day N.P."/>
            <person name="Dumler S.J."/>
            <person name="Dyachenko V."/>
            <person name="Godinez A."/>
            <person name="Kurtti T.J."/>
            <person name="Lichay M."/>
            <person name="Mullins K.E."/>
            <person name="Ott S."/>
            <person name="Pappas-Brown V."/>
            <person name="Paris D.H."/>
            <person name="Patel P."/>
            <person name="Richards A.L."/>
            <person name="Sadzewicz L."/>
            <person name="Sears K."/>
            <person name="Seidman D."/>
            <person name="Sengamalay N."/>
            <person name="Stenos J."/>
            <person name="Tallon L.J."/>
            <person name="Vincent G."/>
            <person name="Fraser C.M."/>
            <person name="Munderloh U."/>
            <person name="Dunning-Hotopp J.C."/>
        </authorList>
    </citation>
    <scope>NUCLEOTIDE SEQUENCE [LARGE SCALE GENOMIC DNA]</scope>
    <source>
        <strain evidence="1 2">ApNP</strain>
    </source>
</reference>
<keyword evidence="1" id="KW-0687">Ribonucleoprotein</keyword>
<dbReference type="EMBL" id="LANW01000001">
    <property type="protein sequence ID" value="KJV67300.1"/>
    <property type="molecule type" value="Genomic_DNA"/>
</dbReference>
<proteinExistence type="predicted"/>
<evidence type="ECO:0000313" key="2">
    <source>
        <dbReference type="Proteomes" id="UP000033385"/>
    </source>
</evidence>
<dbReference type="GO" id="GO:0003735">
    <property type="term" value="F:structural constituent of ribosome"/>
    <property type="evidence" value="ECO:0007669"/>
    <property type="project" value="InterPro"/>
</dbReference>
<dbReference type="Proteomes" id="UP000033385">
    <property type="component" value="Unassembled WGS sequence"/>
</dbReference>
<organism evidence="1 2">
    <name type="scientific">Anaplasma phagocytophilum str. ApNP</name>
    <dbReference type="NCBI Taxonomy" id="1359153"/>
    <lineage>
        <taxon>Bacteria</taxon>
        <taxon>Pseudomonadati</taxon>
        <taxon>Pseudomonadota</taxon>
        <taxon>Alphaproteobacteria</taxon>
        <taxon>Rickettsiales</taxon>
        <taxon>Anaplasmataceae</taxon>
        <taxon>Anaplasma</taxon>
        <taxon>phagocytophilum group</taxon>
    </lineage>
</organism>
<dbReference type="AlphaFoldDB" id="A0A0F3NGZ0"/>